<dbReference type="Pfam" id="PF03402">
    <property type="entry name" value="V1R"/>
    <property type="match status" value="1"/>
</dbReference>
<comment type="similarity">
    <text evidence="2 11">Belongs to the G-protein coupled receptor 1 family.</text>
</comment>
<dbReference type="PROSITE" id="PS50262">
    <property type="entry name" value="G_PROTEIN_RECEP_F1_2"/>
    <property type="match status" value="1"/>
</dbReference>
<feature type="transmembrane region" description="Helical" evidence="11">
    <location>
        <begin position="255"/>
        <end position="275"/>
    </location>
</feature>
<sequence>MVAELSRHPQKCGTPGYHMILTSNGLEKIESYSIVKGTIYLLITTIGVVGNTVILLSFALIGLRERRLAKPETVLSHLAAANLIVFLTRMLPAVLYDYGWRNFFGDASCKAVCYIFRVFRGMAIGLTCLLSCFQCRILSGTRASSTEKDKIQRSVKPMICVLYLANMAVNADVAIMATNPFNASTFKFVFNPGFCLVIYPEKISFEATGYVDFAFDLIFVILMALASGRILLILHKHKKKMNAVRILDQGSSAEIKATKTVIVLVSFYVSFYGIDNTIWLYQTVVNEINVVVSDVRVFFTMCYGAVFPFILTAFNKKINVLYKNYCTANCEVRM</sequence>
<evidence type="ECO:0000256" key="10">
    <source>
        <dbReference type="ARBA" id="ARBA00023224"/>
    </source>
</evidence>
<evidence type="ECO:0000256" key="4">
    <source>
        <dbReference type="ARBA" id="ARBA00022507"/>
    </source>
</evidence>
<feature type="transmembrane region" description="Helical" evidence="11">
    <location>
        <begin position="39"/>
        <end position="63"/>
    </location>
</feature>
<keyword evidence="14" id="KW-1185">Reference proteome</keyword>
<feature type="transmembrane region" description="Helical" evidence="11">
    <location>
        <begin position="295"/>
        <end position="314"/>
    </location>
</feature>
<evidence type="ECO:0000313" key="14">
    <source>
        <dbReference type="Proteomes" id="UP001066276"/>
    </source>
</evidence>
<feature type="transmembrane region" description="Helical" evidence="11">
    <location>
        <begin position="114"/>
        <end position="138"/>
    </location>
</feature>
<evidence type="ECO:0000256" key="6">
    <source>
        <dbReference type="ARBA" id="ARBA00022989"/>
    </source>
</evidence>
<evidence type="ECO:0000256" key="8">
    <source>
        <dbReference type="ARBA" id="ARBA00023136"/>
    </source>
</evidence>
<comment type="subcellular location">
    <subcellularLocation>
        <location evidence="1 11">Cell membrane</location>
        <topology evidence="1 11">Multi-pass membrane protein</topology>
    </subcellularLocation>
</comment>
<name>A0AAV7QIZ8_PLEWA</name>
<evidence type="ECO:0000259" key="12">
    <source>
        <dbReference type="PROSITE" id="PS50262"/>
    </source>
</evidence>
<keyword evidence="5 11" id="KW-0812">Transmembrane</keyword>
<evidence type="ECO:0000256" key="11">
    <source>
        <dbReference type="RuleBase" id="RU364061"/>
    </source>
</evidence>
<keyword evidence="9 11" id="KW-0675">Receptor</keyword>
<dbReference type="AlphaFoldDB" id="A0AAV7QIZ8"/>
<keyword evidence="10 11" id="KW-0807">Transducer</keyword>
<dbReference type="InterPro" id="IPR004072">
    <property type="entry name" value="Vmron_rcpt_1"/>
</dbReference>
<dbReference type="GO" id="GO:0016503">
    <property type="term" value="F:pheromone receptor activity"/>
    <property type="evidence" value="ECO:0007669"/>
    <property type="project" value="InterPro"/>
</dbReference>
<gene>
    <name evidence="13" type="ORF">NDU88_004687</name>
</gene>
<proteinExistence type="inferred from homology"/>
<comment type="caution">
    <text evidence="13">The sequence shown here is derived from an EMBL/GenBank/DDBJ whole genome shotgun (WGS) entry which is preliminary data.</text>
</comment>
<evidence type="ECO:0000256" key="3">
    <source>
        <dbReference type="ARBA" id="ARBA00022475"/>
    </source>
</evidence>
<dbReference type="EMBL" id="JANPWB010000010">
    <property type="protein sequence ID" value="KAJ1138298.1"/>
    <property type="molecule type" value="Genomic_DNA"/>
</dbReference>
<feature type="transmembrane region" description="Helical" evidence="11">
    <location>
        <begin position="213"/>
        <end position="234"/>
    </location>
</feature>
<dbReference type="GO" id="GO:0019236">
    <property type="term" value="P:response to pheromone"/>
    <property type="evidence" value="ECO:0007669"/>
    <property type="project" value="UniProtKB-KW"/>
</dbReference>
<keyword evidence="3 11" id="KW-1003">Cell membrane</keyword>
<keyword evidence="8 11" id="KW-0472">Membrane</keyword>
<feature type="transmembrane region" description="Helical" evidence="11">
    <location>
        <begin position="75"/>
        <end position="94"/>
    </location>
</feature>
<dbReference type="InterPro" id="IPR017452">
    <property type="entry name" value="GPCR_Rhodpsn_7TM"/>
</dbReference>
<evidence type="ECO:0000313" key="13">
    <source>
        <dbReference type="EMBL" id="KAJ1138298.1"/>
    </source>
</evidence>
<feature type="domain" description="G-protein coupled receptors family 1 profile" evidence="12">
    <location>
        <begin position="50"/>
        <end position="311"/>
    </location>
</feature>
<keyword evidence="7 11" id="KW-0297">G-protein coupled receptor</keyword>
<accession>A0AAV7QIZ8</accession>
<evidence type="ECO:0000256" key="2">
    <source>
        <dbReference type="ARBA" id="ARBA00010663"/>
    </source>
</evidence>
<feature type="transmembrane region" description="Helical" evidence="11">
    <location>
        <begin position="159"/>
        <end position="178"/>
    </location>
</feature>
<dbReference type="Gene3D" id="1.20.1070.10">
    <property type="entry name" value="Rhodopsin 7-helix transmembrane proteins"/>
    <property type="match status" value="1"/>
</dbReference>
<dbReference type="Proteomes" id="UP001066276">
    <property type="component" value="Chromosome 6"/>
</dbReference>
<reference evidence="13" key="1">
    <citation type="journal article" date="2022" name="bioRxiv">
        <title>Sequencing and chromosome-scale assembly of the giantPleurodeles waltlgenome.</title>
        <authorList>
            <person name="Brown T."/>
            <person name="Elewa A."/>
            <person name="Iarovenko S."/>
            <person name="Subramanian E."/>
            <person name="Araus A.J."/>
            <person name="Petzold A."/>
            <person name="Susuki M."/>
            <person name="Suzuki K.-i.T."/>
            <person name="Hayashi T."/>
            <person name="Toyoda A."/>
            <person name="Oliveira C."/>
            <person name="Osipova E."/>
            <person name="Leigh N.D."/>
            <person name="Simon A."/>
            <person name="Yun M.H."/>
        </authorList>
    </citation>
    <scope>NUCLEOTIDE SEQUENCE</scope>
    <source>
        <strain evidence="13">20211129_DDA</strain>
        <tissue evidence="13">Liver</tissue>
    </source>
</reference>
<evidence type="ECO:0000256" key="1">
    <source>
        <dbReference type="ARBA" id="ARBA00004651"/>
    </source>
</evidence>
<dbReference type="SUPFAM" id="SSF81321">
    <property type="entry name" value="Family A G protein-coupled receptor-like"/>
    <property type="match status" value="1"/>
</dbReference>
<keyword evidence="4 11" id="KW-0589">Pheromone response</keyword>
<evidence type="ECO:0000256" key="9">
    <source>
        <dbReference type="ARBA" id="ARBA00023170"/>
    </source>
</evidence>
<dbReference type="PANTHER" id="PTHR24062">
    <property type="entry name" value="VOMERONASAL TYPE-1 RECEPTOR"/>
    <property type="match status" value="1"/>
</dbReference>
<keyword evidence="6 11" id="KW-1133">Transmembrane helix</keyword>
<organism evidence="13 14">
    <name type="scientific">Pleurodeles waltl</name>
    <name type="common">Iberian ribbed newt</name>
    <dbReference type="NCBI Taxonomy" id="8319"/>
    <lineage>
        <taxon>Eukaryota</taxon>
        <taxon>Metazoa</taxon>
        <taxon>Chordata</taxon>
        <taxon>Craniata</taxon>
        <taxon>Vertebrata</taxon>
        <taxon>Euteleostomi</taxon>
        <taxon>Amphibia</taxon>
        <taxon>Batrachia</taxon>
        <taxon>Caudata</taxon>
        <taxon>Salamandroidea</taxon>
        <taxon>Salamandridae</taxon>
        <taxon>Pleurodelinae</taxon>
        <taxon>Pleurodeles</taxon>
    </lineage>
</organism>
<dbReference type="GO" id="GO:0005886">
    <property type="term" value="C:plasma membrane"/>
    <property type="evidence" value="ECO:0007669"/>
    <property type="project" value="UniProtKB-SubCell"/>
</dbReference>
<evidence type="ECO:0000256" key="5">
    <source>
        <dbReference type="ARBA" id="ARBA00022692"/>
    </source>
</evidence>
<evidence type="ECO:0000256" key="7">
    <source>
        <dbReference type="ARBA" id="ARBA00023040"/>
    </source>
</evidence>
<protein>
    <recommendedName>
        <fullName evidence="11">Vomeronasal type-1 receptor</fullName>
    </recommendedName>
</protein>